<evidence type="ECO:0000313" key="4">
    <source>
        <dbReference type="Proteomes" id="UP001341840"/>
    </source>
</evidence>
<comment type="caution">
    <text evidence="3">The sequence shown here is derived from an EMBL/GenBank/DDBJ whole genome shotgun (WGS) entry which is preliminary data.</text>
</comment>
<dbReference type="PANTHER" id="PTHR45910">
    <property type="entry name" value="N-ALPHA-ACETYLTRANSFERASE 20"/>
    <property type="match status" value="1"/>
</dbReference>
<evidence type="ECO:0000256" key="2">
    <source>
        <dbReference type="ARBA" id="ARBA00023315"/>
    </source>
</evidence>
<gene>
    <name evidence="3" type="ORF">PIB30_080615</name>
</gene>
<protein>
    <submittedName>
        <fullName evidence="3">Uncharacterized protein</fullName>
    </submittedName>
</protein>
<dbReference type="Gene3D" id="3.40.630.30">
    <property type="match status" value="1"/>
</dbReference>
<reference evidence="3 4" key="1">
    <citation type="journal article" date="2023" name="Plants (Basel)">
        <title>Bridging the Gap: Combining Genomics and Transcriptomics Approaches to Understand Stylosanthes scabra, an Orphan Legume from the Brazilian Caatinga.</title>
        <authorList>
            <person name="Ferreira-Neto J.R.C."/>
            <person name="da Silva M.D."/>
            <person name="Binneck E."/>
            <person name="de Melo N.F."/>
            <person name="da Silva R.H."/>
            <person name="de Melo A.L.T.M."/>
            <person name="Pandolfi V."/>
            <person name="Bustamante F.O."/>
            <person name="Brasileiro-Vidal A.C."/>
            <person name="Benko-Iseppon A.M."/>
        </authorList>
    </citation>
    <scope>NUCLEOTIDE SEQUENCE [LARGE SCALE GENOMIC DNA]</scope>
    <source>
        <tissue evidence="3">Leaves</tissue>
    </source>
</reference>
<keyword evidence="2" id="KW-0012">Acyltransferase</keyword>
<dbReference type="InterPro" id="IPR051646">
    <property type="entry name" value="NatB_acetyltransferase_subunit"/>
</dbReference>
<name>A0ABU6ZQ79_9FABA</name>
<evidence type="ECO:0000313" key="3">
    <source>
        <dbReference type="EMBL" id="MED6224114.1"/>
    </source>
</evidence>
<dbReference type="EMBL" id="JASCZI010273039">
    <property type="protein sequence ID" value="MED6224114.1"/>
    <property type="molecule type" value="Genomic_DNA"/>
</dbReference>
<accession>A0ABU6ZQ79</accession>
<sequence>MHPCCQMVLEIERDTSVLQQHPSVSSSLHFPLNRRVSERSKEPISKMTTIHRFYCNDLLCFASVNLEHLTETFNMSFYMTYLVRWPDYFHVAEGPKTESWVRLSTMLGKRRGRKEGKSGTDNVWRKMVDEGG</sequence>
<organism evidence="3 4">
    <name type="scientific">Stylosanthes scabra</name>
    <dbReference type="NCBI Taxonomy" id="79078"/>
    <lineage>
        <taxon>Eukaryota</taxon>
        <taxon>Viridiplantae</taxon>
        <taxon>Streptophyta</taxon>
        <taxon>Embryophyta</taxon>
        <taxon>Tracheophyta</taxon>
        <taxon>Spermatophyta</taxon>
        <taxon>Magnoliopsida</taxon>
        <taxon>eudicotyledons</taxon>
        <taxon>Gunneridae</taxon>
        <taxon>Pentapetalae</taxon>
        <taxon>rosids</taxon>
        <taxon>fabids</taxon>
        <taxon>Fabales</taxon>
        <taxon>Fabaceae</taxon>
        <taxon>Papilionoideae</taxon>
        <taxon>50 kb inversion clade</taxon>
        <taxon>dalbergioids sensu lato</taxon>
        <taxon>Dalbergieae</taxon>
        <taxon>Pterocarpus clade</taxon>
        <taxon>Stylosanthes</taxon>
    </lineage>
</organism>
<keyword evidence="4" id="KW-1185">Reference proteome</keyword>
<dbReference type="Proteomes" id="UP001341840">
    <property type="component" value="Unassembled WGS sequence"/>
</dbReference>
<dbReference type="PANTHER" id="PTHR45910:SF1">
    <property type="entry name" value="N-ALPHA-ACETYLTRANSFERASE 20"/>
    <property type="match status" value="1"/>
</dbReference>
<keyword evidence="1" id="KW-0808">Transferase</keyword>
<evidence type="ECO:0000256" key="1">
    <source>
        <dbReference type="ARBA" id="ARBA00022679"/>
    </source>
</evidence>
<proteinExistence type="predicted"/>